<evidence type="ECO:0000256" key="10">
    <source>
        <dbReference type="ARBA" id="ARBA00022801"/>
    </source>
</evidence>
<dbReference type="Pfam" id="PF13086">
    <property type="entry name" value="AAA_11"/>
    <property type="match status" value="1"/>
</dbReference>
<dbReference type="OrthoDB" id="6513042at2759"/>
<evidence type="ECO:0000313" key="24">
    <source>
        <dbReference type="Proteomes" id="UP000002872"/>
    </source>
</evidence>
<keyword evidence="8" id="KW-0547">Nucleotide-binding</keyword>
<dbReference type="EMBL" id="GL870879">
    <property type="protein sequence ID" value="EIJ88021.1"/>
    <property type="molecule type" value="Genomic_DNA"/>
</dbReference>
<keyword evidence="18" id="KW-0511">Multifunctional enzyme</keyword>
<evidence type="ECO:0000256" key="17">
    <source>
        <dbReference type="ARBA" id="ARBA00023242"/>
    </source>
</evidence>
<sequence length="869" mass="99247">MAIGWESNKLPEINRIKIDVQENLDEFTFWEGIDTPGSPLISEAIDPKTQEINQFKVVSVTKTARYDKVEGAGGEVVYIYGDWREGAPRIGNTISIIPCLCCVHTSQADLNCVSNEQNYLIIHSKKSLVTTNIIESLECVRKAMLMEKTVQFGRKVTKPLIHGIIIHEWLDLLIKNKNITIPAVAKELKNIICKYIFELYQIQQPLGEAFSEIFIYFGALKGFISKLEYTKSEESKTVHSELLQLKGKPDVIIVNNQKETEIELKTGQRLHLENIAQVVLYGLLQREQKGYTFQKLFHLKSSEIKDVFLKHFEVIHILGKRNRMVREAKLPRRKEISHCNFCSVGDICLTTSQIERAAQASQKEMSQRSQDKGTKPSDLDLLINLDLSNSYLFGYIWEKIQEEEDLSKESTILAIVEMWDNNYLKVRMKEASAATFYNGEFIMIYDKGQCAFGRGIVTIVNGGVIEIHMHERLIYNHGGTVLVSKDPCLKMFAELRTSLLHLFSSEKVKTMWMSTPVQVQTSIPQEFVPEFLQLNSDQQSALFNALHIMPYTLIHGMPGTGKTRVIALLTKIVTSQKKTVLICCHTHLSLTNIEKRLEGVPFIQVYRTGRTKVNHVLENKNLSETFDVFSEYNVILSTTRALYTDPIFADREFDMYIADEATQQNFLCSVLPSMLSKSIVLVGDHLQLSPLSKTDCLGISLFDILRRKHPINALTMQYRMPKCIMDVSNELFYQKKMKCKVSEKGCISFWDMSNVPLPDMQDMIVSFNPDAQILCYFNEQVRKIRFLGREAETVDKFQGSESDHILLVVDLFLESTPRQEILISPERLNVGITRAKKTLTVAGRVKFLETIPLFASFLNIVHPVVHLNK</sequence>
<keyword evidence="15" id="KW-0238">DNA-binding</keyword>
<comment type="subcellular location">
    <subcellularLocation>
        <location evidence="2">Nucleus</location>
    </subcellularLocation>
</comment>
<dbReference type="InterPro" id="IPR011604">
    <property type="entry name" value="PDDEXK-like_dom_sf"/>
</dbReference>
<evidence type="ECO:0000259" key="21">
    <source>
        <dbReference type="Pfam" id="PF13086"/>
    </source>
</evidence>
<comment type="similarity">
    <text evidence="3">Belongs to the DNA2/NAM7 helicase family.</text>
</comment>
<dbReference type="Proteomes" id="UP000002872">
    <property type="component" value="Unassembled WGS sequence"/>
</dbReference>
<evidence type="ECO:0000256" key="12">
    <source>
        <dbReference type="ARBA" id="ARBA00022840"/>
    </source>
</evidence>
<dbReference type="InterPro" id="IPR050534">
    <property type="entry name" value="Coronavir_polyprotein_1ab"/>
</dbReference>
<evidence type="ECO:0000259" key="22">
    <source>
        <dbReference type="Pfam" id="PF13087"/>
    </source>
</evidence>
<evidence type="ECO:0000256" key="11">
    <source>
        <dbReference type="ARBA" id="ARBA00022806"/>
    </source>
</evidence>
<evidence type="ECO:0000256" key="4">
    <source>
        <dbReference type="ARBA" id="ARBA00012551"/>
    </source>
</evidence>
<keyword evidence="14" id="KW-0411">Iron-sulfur</keyword>
<dbReference type="Pfam" id="PF08696">
    <property type="entry name" value="Dna2"/>
    <property type="match status" value="1"/>
</dbReference>
<keyword evidence="7" id="KW-0479">Metal-binding</keyword>
<dbReference type="GO" id="GO:0051539">
    <property type="term" value="F:4 iron, 4 sulfur cluster binding"/>
    <property type="evidence" value="ECO:0007669"/>
    <property type="project" value="UniProtKB-KW"/>
</dbReference>
<evidence type="ECO:0000256" key="18">
    <source>
        <dbReference type="ARBA" id="ARBA00023268"/>
    </source>
</evidence>
<evidence type="ECO:0000256" key="13">
    <source>
        <dbReference type="ARBA" id="ARBA00023004"/>
    </source>
</evidence>
<dbReference type="VEuPathDB" id="MicrosporidiaDB:NEQG_01465"/>
<keyword evidence="9" id="KW-0227">DNA damage</keyword>
<keyword evidence="17" id="KW-0539">Nucleus</keyword>
<dbReference type="InParanoid" id="I3EFM4"/>
<proteinExistence type="inferred from homology"/>
<feature type="domain" description="DNA replication factor Dna2 N-terminal" evidence="20">
    <location>
        <begin position="75"/>
        <end position="240"/>
    </location>
</feature>
<feature type="domain" description="DNA2/NAM7 helicase helicase" evidence="21">
    <location>
        <begin position="533"/>
        <end position="612"/>
    </location>
</feature>
<name>I3EFM4_NEMP3</name>
<dbReference type="Pfam" id="PF13087">
    <property type="entry name" value="AAA_12"/>
    <property type="match status" value="2"/>
</dbReference>
<dbReference type="GO" id="GO:0043139">
    <property type="term" value="F:5'-3' DNA helicase activity"/>
    <property type="evidence" value="ECO:0007669"/>
    <property type="project" value="TreeGrafter"/>
</dbReference>
<dbReference type="HOGENOM" id="CLU_327609_0_0_1"/>
<dbReference type="EC" id="3.6.4.12" evidence="4"/>
<dbReference type="InterPro" id="IPR041677">
    <property type="entry name" value="DNA2/NAM7_AAA_11"/>
</dbReference>
<evidence type="ECO:0000313" key="23">
    <source>
        <dbReference type="EMBL" id="EIJ88021.1"/>
    </source>
</evidence>
<organism evidence="23 24">
    <name type="scientific">Nematocida parisii (strain ERTm3)</name>
    <name type="common">Nematode killer fungus</name>
    <dbReference type="NCBI Taxonomy" id="935791"/>
    <lineage>
        <taxon>Eukaryota</taxon>
        <taxon>Fungi</taxon>
        <taxon>Fungi incertae sedis</taxon>
        <taxon>Microsporidia</taxon>
        <taxon>Nematocida</taxon>
    </lineage>
</organism>
<keyword evidence="6" id="KW-0235">DNA replication</keyword>
<keyword evidence="24" id="KW-1185">Reference proteome</keyword>
<evidence type="ECO:0000256" key="2">
    <source>
        <dbReference type="ARBA" id="ARBA00004123"/>
    </source>
</evidence>
<keyword evidence="13" id="KW-0408">Iron</keyword>
<dbReference type="PANTHER" id="PTHR43788">
    <property type="entry name" value="DNA2/NAM7 HELICASE FAMILY MEMBER"/>
    <property type="match status" value="1"/>
</dbReference>
<evidence type="ECO:0000256" key="7">
    <source>
        <dbReference type="ARBA" id="ARBA00022723"/>
    </source>
</evidence>
<feature type="domain" description="DNA2/NAM7 helicase-like C-terminal" evidence="22">
    <location>
        <begin position="773"/>
        <end position="844"/>
    </location>
</feature>
<keyword evidence="12" id="KW-0067">ATP-binding</keyword>
<dbReference type="PANTHER" id="PTHR43788:SF8">
    <property type="entry name" value="DNA-BINDING PROTEIN SMUBP-2"/>
    <property type="match status" value="1"/>
</dbReference>
<evidence type="ECO:0000256" key="9">
    <source>
        <dbReference type="ARBA" id="ARBA00022763"/>
    </source>
</evidence>
<comment type="cofactor">
    <cofactor evidence="1">
        <name>[4Fe-4S] cluster</name>
        <dbReference type="ChEBI" id="CHEBI:49883"/>
    </cofactor>
</comment>
<dbReference type="Gene3D" id="3.90.320.10">
    <property type="match status" value="1"/>
</dbReference>
<dbReference type="GO" id="GO:0005634">
    <property type="term" value="C:nucleus"/>
    <property type="evidence" value="ECO:0007669"/>
    <property type="project" value="UniProtKB-SubCell"/>
</dbReference>
<keyword evidence="10" id="KW-0378">Hydrolase</keyword>
<evidence type="ECO:0000256" key="6">
    <source>
        <dbReference type="ARBA" id="ARBA00022705"/>
    </source>
</evidence>
<dbReference type="OMA" id="DEGSQMH"/>
<reference evidence="23" key="1">
    <citation type="submission" date="2011-01" db="EMBL/GenBank/DDBJ databases">
        <title>The Genome Sequence of Nematocida parisii strain ERTm3.</title>
        <authorList>
            <consortium name="The Broad Institute Genome Sequencing Platform"/>
            <consortium name="The Broad Institute Genome Sequencing Center for Infectious Disease"/>
            <person name="Cuomo C."/>
            <person name="Troemel E."/>
            <person name="Young S.K."/>
            <person name="Zeng Q."/>
            <person name="Gargeya S."/>
            <person name="Fitzgerald M."/>
            <person name="Haas B."/>
            <person name="Abouelleil A."/>
            <person name="Alvarado L."/>
            <person name="Arachchi H.M."/>
            <person name="Berlin A."/>
            <person name="Chapman S.B."/>
            <person name="Gearin G."/>
            <person name="Goldberg J."/>
            <person name="Griggs A."/>
            <person name="Gujja S."/>
            <person name="Hansen M."/>
            <person name="Heiman D."/>
            <person name="Howarth C."/>
            <person name="Larimer J."/>
            <person name="Lui A."/>
            <person name="MacDonald P.J.P."/>
            <person name="McCowen C."/>
            <person name="Montmayeur A."/>
            <person name="Murphy C."/>
            <person name="Neiman D."/>
            <person name="Pearson M."/>
            <person name="Priest M."/>
            <person name="Roberts A."/>
            <person name="Saif S."/>
            <person name="Shea T."/>
            <person name="Sisk P."/>
            <person name="Stolte C."/>
            <person name="Sykes S."/>
            <person name="Wortman J."/>
            <person name="Nusbaum C."/>
            <person name="Birren B."/>
        </authorList>
    </citation>
    <scope>NUCLEOTIDE SEQUENCE</scope>
    <source>
        <strain evidence="23">ERTm3</strain>
    </source>
</reference>
<dbReference type="SUPFAM" id="SSF52540">
    <property type="entry name" value="P-loop containing nucleoside triphosphate hydrolases"/>
    <property type="match status" value="1"/>
</dbReference>
<dbReference type="GO" id="GO:0046872">
    <property type="term" value="F:metal ion binding"/>
    <property type="evidence" value="ECO:0007669"/>
    <property type="project" value="UniProtKB-KW"/>
</dbReference>
<evidence type="ECO:0000256" key="8">
    <source>
        <dbReference type="ARBA" id="ARBA00022741"/>
    </source>
</evidence>
<dbReference type="AlphaFoldDB" id="I3EFM4"/>
<dbReference type="InterPro" id="IPR041679">
    <property type="entry name" value="DNA2/NAM7-like_C"/>
</dbReference>
<evidence type="ECO:0000256" key="5">
    <source>
        <dbReference type="ARBA" id="ARBA00022485"/>
    </source>
</evidence>
<keyword evidence="11" id="KW-0347">Helicase</keyword>
<dbReference type="GO" id="GO:0003677">
    <property type="term" value="F:DNA binding"/>
    <property type="evidence" value="ECO:0007669"/>
    <property type="project" value="UniProtKB-KW"/>
</dbReference>
<comment type="catalytic activity">
    <reaction evidence="19">
        <text>ATP + H2O = ADP + phosphate + H(+)</text>
        <dbReference type="Rhea" id="RHEA:13065"/>
        <dbReference type="ChEBI" id="CHEBI:15377"/>
        <dbReference type="ChEBI" id="CHEBI:15378"/>
        <dbReference type="ChEBI" id="CHEBI:30616"/>
        <dbReference type="ChEBI" id="CHEBI:43474"/>
        <dbReference type="ChEBI" id="CHEBI:456216"/>
        <dbReference type="EC" id="3.6.4.12"/>
    </reaction>
</comment>
<evidence type="ECO:0000256" key="16">
    <source>
        <dbReference type="ARBA" id="ARBA00023204"/>
    </source>
</evidence>
<keyword evidence="5" id="KW-0004">4Fe-4S</keyword>
<dbReference type="GO" id="GO:0006260">
    <property type="term" value="P:DNA replication"/>
    <property type="evidence" value="ECO:0007669"/>
    <property type="project" value="UniProtKB-KW"/>
</dbReference>
<dbReference type="GO" id="GO:0016787">
    <property type="term" value="F:hydrolase activity"/>
    <property type="evidence" value="ECO:0007669"/>
    <property type="project" value="UniProtKB-KW"/>
</dbReference>
<evidence type="ECO:0000256" key="14">
    <source>
        <dbReference type="ARBA" id="ARBA00023014"/>
    </source>
</evidence>
<dbReference type="GO" id="GO:0005524">
    <property type="term" value="F:ATP binding"/>
    <property type="evidence" value="ECO:0007669"/>
    <property type="project" value="UniProtKB-KW"/>
</dbReference>
<dbReference type="Gene3D" id="3.40.50.300">
    <property type="entry name" value="P-loop containing nucleotide triphosphate hydrolases"/>
    <property type="match status" value="2"/>
</dbReference>
<protein>
    <recommendedName>
        <fullName evidence="4">DNA helicase</fullName>
        <ecNumber evidence="4">3.6.4.12</ecNumber>
    </recommendedName>
</protein>
<dbReference type="FunCoup" id="I3EFM4">
    <property type="interactions" value="98"/>
</dbReference>
<accession>I3EFM4</accession>
<dbReference type="GO" id="GO:0006281">
    <property type="term" value="P:DNA repair"/>
    <property type="evidence" value="ECO:0007669"/>
    <property type="project" value="UniProtKB-KW"/>
</dbReference>
<evidence type="ECO:0000256" key="3">
    <source>
        <dbReference type="ARBA" id="ARBA00007913"/>
    </source>
</evidence>
<dbReference type="InterPro" id="IPR027417">
    <property type="entry name" value="P-loop_NTPase"/>
</dbReference>
<evidence type="ECO:0000259" key="20">
    <source>
        <dbReference type="Pfam" id="PF08696"/>
    </source>
</evidence>
<evidence type="ECO:0000256" key="15">
    <source>
        <dbReference type="ARBA" id="ARBA00023125"/>
    </source>
</evidence>
<keyword evidence="16" id="KW-0234">DNA repair</keyword>
<evidence type="ECO:0000256" key="1">
    <source>
        <dbReference type="ARBA" id="ARBA00001966"/>
    </source>
</evidence>
<gene>
    <name evidence="23" type="ORF">NEQG_01465</name>
</gene>
<dbReference type="STRING" id="935791.I3EFM4"/>
<evidence type="ECO:0000256" key="19">
    <source>
        <dbReference type="ARBA" id="ARBA00047995"/>
    </source>
</evidence>
<dbReference type="InterPro" id="IPR014808">
    <property type="entry name" value="DNA_replication_fac_Dna2_N"/>
</dbReference>
<feature type="domain" description="DNA2/NAM7 helicase-like C-terminal" evidence="22">
    <location>
        <begin position="698"/>
        <end position="743"/>
    </location>
</feature>